<evidence type="ECO:0000256" key="1">
    <source>
        <dbReference type="SAM" id="MobiDB-lite"/>
    </source>
</evidence>
<feature type="region of interest" description="Disordered" evidence="1">
    <location>
        <begin position="1"/>
        <end position="21"/>
    </location>
</feature>
<proteinExistence type="predicted"/>
<gene>
    <name evidence="2" type="ORF">NCGR_LOCUS29568</name>
</gene>
<protein>
    <submittedName>
        <fullName evidence="2">Uncharacterized protein</fullName>
    </submittedName>
</protein>
<organism evidence="2 3">
    <name type="scientific">Miscanthus lutarioriparius</name>
    <dbReference type="NCBI Taxonomy" id="422564"/>
    <lineage>
        <taxon>Eukaryota</taxon>
        <taxon>Viridiplantae</taxon>
        <taxon>Streptophyta</taxon>
        <taxon>Embryophyta</taxon>
        <taxon>Tracheophyta</taxon>
        <taxon>Spermatophyta</taxon>
        <taxon>Magnoliopsida</taxon>
        <taxon>Liliopsida</taxon>
        <taxon>Poales</taxon>
        <taxon>Poaceae</taxon>
        <taxon>PACMAD clade</taxon>
        <taxon>Panicoideae</taxon>
        <taxon>Andropogonodae</taxon>
        <taxon>Andropogoneae</taxon>
        <taxon>Saccharinae</taxon>
        <taxon>Miscanthus</taxon>
    </lineage>
</organism>
<reference evidence="2" key="1">
    <citation type="submission" date="2020-10" db="EMBL/GenBank/DDBJ databases">
        <authorList>
            <person name="Han B."/>
            <person name="Lu T."/>
            <person name="Zhao Q."/>
            <person name="Huang X."/>
            <person name="Zhao Y."/>
        </authorList>
    </citation>
    <scope>NUCLEOTIDE SEQUENCE</scope>
</reference>
<keyword evidence="3" id="KW-1185">Reference proteome</keyword>
<evidence type="ECO:0000313" key="3">
    <source>
        <dbReference type="Proteomes" id="UP000604825"/>
    </source>
</evidence>
<evidence type="ECO:0000313" key="2">
    <source>
        <dbReference type="EMBL" id="CAD6245104.1"/>
    </source>
</evidence>
<comment type="caution">
    <text evidence="2">The sequence shown here is derived from an EMBL/GenBank/DDBJ whole genome shotgun (WGS) entry which is preliminary data.</text>
</comment>
<sequence>MDVMAASSSTDNSELLPASRETTQAAAGARVVKCEGVVFTVTEGNDVAQAARGGAAAARVLGSESFFDAATCTRRHFVDVQGKAEAMLFLVSVREDQRCIVDVQRFS</sequence>
<dbReference type="Proteomes" id="UP000604825">
    <property type="component" value="Unassembled WGS sequence"/>
</dbReference>
<feature type="compositionally biased region" description="Polar residues" evidence="1">
    <location>
        <begin position="1"/>
        <end position="13"/>
    </location>
</feature>
<accession>A0A811PPM5</accession>
<dbReference type="EMBL" id="CAJGYO010000007">
    <property type="protein sequence ID" value="CAD6245104.1"/>
    <property type="molecule type" value="Genomic_DNA"/>
</dbReference>
<name>A0A811PPM5_9POAL</name>
<dbReference type="OrthoDB" id="684027at2759"/>
<dbReference type="AlphaFoldDB" id="A0A811PPM5"/>